<feature type="transmembrane region" description="Helical" evidence="7">
    <location>
        <begin position="239"/>
        <end position="257"/>
    </location>
</feature>
<evidence type="ECO:0000256" key="5">
    <source>
        <dbReference type="ARBA" id="ARBA00023136"/>
    </source>
</evidence>
<evidence type="ECO:0000256" key="1">
    <source>
        <dbReference type="ARBA" id="ARBA00004141"/>
    </source>
</evidence>
<accession>A0A9Q1QS79</accession>
<evidence type="ECO:0000256" key="4">
    <source>
        <dbReference type="ARBA" id="ARBA00022989"/>
    </source>
</evidence>
<dbReference type="EMBL" id="JAKOGI010000005">
    <property type="protein sequence ID" value="KAJ8452219.1"/>
    <property type="molecule type" value="Genomic_DNA"/>
</dbReference>
<evidence type="ECO:0008006" key="10">
    <source>
        <dbReference type="Google" id="ProtNLM"/>
    </source>
</evidence>
<dbReference type="Proteomes" id="UP001153076">
    <property type="component" value="Unassembled WGS sequence"/>
</dbReference>
<evidence type="ECO:0000256" key="2">
    <source>
        <dbReference type="ARBA" id="ARBA00006840"/>
    </source>
</evidence>
<gene>
    <name evidence="8" type="ORF">Cgig2_006024</name>
</gene>
<comment type="subcellular location">
    <subcellularLocation>
        <location evidence="1">Membrane</location>
        <topology evidence="1">Multi-pass membrane protein</topology>
    </subcellularLocation>
</comment>
<keyword evidence="9" id="KW-1185">Reference proteome</keyword>
<protein>
    <recommendedName>
        <fullName evidence="10">Tetraspanin</fullName>
    </recommendedName>
</protein>
<evidence type="ECO:0000313" key="9">
    <source>
        <dbReference type="Proteomes" id="UP001153076"/>
    </source>
</evidence>
<dbReference type="GO" id="GO:0009734">
    <property type="term" value="P:auxin-activated signaling pathway"/>
    <property type="evidence" value="ECO:0007669"/>
    <property type="project" value="InterPro"/>
</dbReference>
<dbReference type="InterPro" id="IPR018499">
    <property type="entry name" value="Tetraspanin/Peripherin"/>
</dbReference>
<sequence length="286" mass="31505">MARLSNIIITTLNFLTTVLALAAIGTYIYLHFFHSNPTHCQRALERPVLAVGMTLLAVSLLGLIGSGLRVKGLLWAYLAVLAIIIMGWLVFSVFVLVVTNKGAGRAVSGFGFREYQVADYSHWLQKHVVNGKNWVEIRSCLVDANVCMGDNDVIYVKNGEGFLKDKLTPIQSGCCKPPTSCGFTPKNATYWEAPKPGPTTDSSDSDCKTWSNNQKKLCYNCNSCKAGVLANLRKEWRTFSITNAVILVLLLAIYMVACCAVHNNHHRHDHSSPKLTRAVGVRSSFP</sequence>
<keyword evidence="3 7" id="KW-0812">Transmembrane</keyword>
<comment type="similarity">
    <text evidence="2">Belongs to the tetraspanin (TM4SF) family.</text>
</comment>
<dbReference type="InterPro" id="IPR044991">
    <property type="entry name" value="TET_plant"/>
</dbReference>
<proteinExistence type="inferred from homology"/>
<evidence type="ECO:0000256" key="3">
    <source>
        <dbReference type="ARBA" id="ARBA00022692"/>
    </source>
</evidence>
<keyword evidence="4 7" id="KW-1133">Transmembrane helix</keyword>
<feature type="transmembrane region" description="Helical" evidence="7">
    <location>
        <begin position="6"/>
        <end position="28"/>
    </location>
</feature>
<reference evidence="8" key="1">
    <citation type="submission" date="2022-04" db="EMBL/GenBank/DDBJ databases">
        <title>Carnegiea gigantea Genome sequencing and assembly v2.</title>
        <authorList>
            <person name="Copetti D."/>
            <person name="Sanderson M.J."/>
            <person name="Burquez A."/>
            <person name="Wojciechowski M.F."/>
        </authorList>
    </citation>
    <scope>NUCLEOTIDE SEQUENCE</scope>
    <source>
        <strain evidence="8">SGP5-SGP5p</strain>
        <tissue evidence="8">Aerial part</tissue>
    </source>
</reference>
<feature type="transmembrane region" description="Helical" evidence="7">
    <location>
        <begin position="74"/>
        <end position="98"/>
    </location>
</feature>
<dbReference type="PANTHER" id="PTHR32191">
    <property type="entry name" value="TETRASPANIN-8-RELATED"/>
    <property type="match status" value="1"/>
</dbReference>
<evidence type="ECO:0000256" key="6">
    <source>
        <dbReference type="SAM" id="MobiDB-lite"/>
    </source>
</evidence>
<dbReference type="OrthoDB" id="672773at2759"/>
<feature type="transmembrane region" description="Helical" evidence="7">
    <location>
        <begin position="48"/>
        <end position="68"/>
    </location>
</feature>
<evidence type="ECO:0000313" key="8">
    <source>
        <dbReference type="EMBL" id="KAJ8452219.1"/>
    </source>
</evidence>
<feature type="region of interest" description="Disordered" evidence="6">
    <location>
        <begin position="265"/>
        <end position="286"/>
    </location>
</feature>
<name>A0A9Q1QS79_9CARY</name>
<keyword evidence="5 7" id="KW-0472">Membrane</keyword>
<dbReference type="AlphaFoldDB" id="A0A9Q1QS79"/>
<dbReference type="Pfam" id="PF00335">
    <property type="entry name" value="Tetraspanin"/>
    <property type="match status" value="1"/>
</dbReference>
<evidence type="ECO:0000256" key="7">
    <source>
        <dbReference type="SAM" id="Phobius"/>
    </source>
</evidence>
<dbReference type="GO" id="GO:0016020">
    <property type="term" value="C:membrane"/>
    <property type="evidence" value="ECO:0007669"/>
    <property type="project" value="UniProtKB-SubCell"/>
</dbReference>
<comment type="caution">
    <text evidence="8">The sequence shown here is derived from an EMBL/GenBank/DDBJ whole genome shotgun (WGS) entry which is preliminary data.</text>
</comment>
<organism evidence="8 9">
    <name type="scientific">Carnegiea gigantea</name>
    <dbReference type="NCBI Taxonomy" id="171969"/>
    <lineage>
        <taxon>Eukaryota</taxon>
        <taxon>Viridiplantae</taxon>
        <taxon>Streptophyta</taxon>
        <taxon>Embryophyta</taxon>
        <taxon>Tracheophyta</taxon>
        <taxon>Spermatophyta</taxon>
        <taxon>Magnoliopsida</taxon>
        <taxon>eudicotyledons</taxon>
        <taxon>Gunneridae</taxon>
        <taxon>Pentapetalae</taxon>
        <taxon>Caryophyllales</taxon>
        <taxon>Cactineae</taxon>
        <taxon>Cactaceae</taxon>
        <taxon>Cactoideae</taxon>
        <taxon>Echinocereeae</taxon>
        <taxon>Carnegiea</taxon>
    </lineage>
</organism>